<feature type="compositionally biased region" description="Polar residues" evidence="9">
    <location>
        <begin position="847"/>
        <end position="874"/>
    </location>
</feature>
<feature type="domain" description="Cadherin" evidence="12">
    <location>
        <begin position="485"/>
        <end position="578"/>
    </location>
</feature>
<keyword evidence="6 10" id="KW-1133">Transmembrane helix</keyword>
<dbReference type="SMART" id="SM00112">
    <property type="entry name" value="CA"/>
    <property type="match status" value="6"/>
</dbReference>
<proteinExistence type="predicted"/>
<dbReference type="GO" id="GO:0005911">
    <property type="term" value="C:cell-cell junction"/>
    <property type="evidence" value="ECO:0007669"/>
    <property type="project" value="TreeGrafter"/>
</dbReference>
<keyword evidence="5" id="KW-0130">Cell adhesion</keyword>
<keyword evidence="2 10" id="KW-0812">Transmembrane</keyword>
<dbReference type="OrthoDB" id="9047765at2759"/>
<feature type="domain" description="Cadherin" evidence="12">
    <location>
        <begin position="37"/>
        <end position="145"/>
    </location>
</feature>
<evidence type="ECO:0000256" key="1">
    <source>
        <dbReference type="ARBA" id="ARBA00004370"/>
    </source>
</evidence>
<dbReference type="GO" id="GO:0005886">
    <property type="term" value="C:plasma membrane"/>
    <property type="evidence" value="ECO:0007669"/>
    <property type="project" value="InterPro"/>
</dbReference>
<dbReference type="PROSITE" id="PS00232">
    <property type="entry name" value="CADHERIN_1"/>
    <property type="match status" value="1"/>
</dbReference>
<feature type="chain" id="PRO_5035713831" description="Cadherin domain-containing protein" evidence="11">
    <location>
        <begin position="34"/>
        <end position="923"/>
    </location>
</feature>
<keyword evidence="7 10" id="KW-0472">Membrane</keyword>
<dbReference type="PANTHER" id="PTHR24025:SF31">
    <property type="entry name" value="NEURAL-CADHERIN"/>
    <property type="match status" value="1"/>
</dbReference>
<dbReference type="CDD" id="cd11304">
    <property type="entry name" value="Cadherin_repeat"/>
    <property type="match status" value="5"/>
</dbReference>
<evidence type="ECO:0000256" key="9">
    <source>
        <dbReference type="SAM" id="MobiDB-lite"/>
    </source>
</evidence>
<keyword evidence="4 8" id="KW-0106">Calcium</keyword>
<gene>
    <name evidence="13" type="ORF">AGOR_G00184980</name>
</gene>
<evidence type="ECO:0000256" key="2">
    <source>
        <dbReference type="ARBA" id="ARBA00022692"/>
    </source>
</evidence>
<feature type="signal peptide" evidence="11">
    <location>
        <begin position="1"/>
        <end position="33"/>
    </location>
</feature>
<dbReference type="FunFam" id="2.60.40.60:FF:000231">
    <property type="entry name" value="Cadherin related family member 3"/>
    <property type="match status" value="1"/>
</dbReference>
<dbReference type="InterPro" id="IPR050971">
    <property type="entry name" value="Cadherin-domain_protein"/>
</dbReference>
<comment type="caution">
    <text evidence="13">The sequence shown here is derived from an EMBL/GenBank/DDBJ whole genome shotgun (WGS) entry which is preliminary data.</text>
</comment>
<evidence type="ECO:0000256" key="10">
    <source>
        <dbReference type="SAM" id="Phobius"/>
    </source>
</evidence>
<sequence length="923" mass="101476">MKCTPQEKMHSKKLKWFLFLVMGMRLLQGRVAAVTLIGLPGTAKVPENSPTNTAIFTFNVSFSSGAAIASGYPQILNTNPLTRAFIISMVSTNQAQVSVTGAPRLDFETTPNSFTLQVLAVDTAGRGSLGSLTVLVEDVDEAPVFMDEDSIFYIMEKSPPGMIYQPSVHDPESRPLTFALTPSSPAFSIDRDKGSIITTKPFDYETEPRSYSFNLTVSDGTLATVRMLTVIIVNLNDDKPQFINKVTAFTIPEELNPGHIIANITAVVPDDTFYTGYICYTISTNNYLAIHKYSGVVTVANRMDRDSNPLRDDPTITVTVTATYSPPGPPLSQSTRLTITVTDINDNSPICSPDNQRREVPETEALGTLVATVTCRDNDVEPAFTEYKFMGLSCFRCSNLFGLSPEGAITLTGSLDFEDLNNLFVGNEYSLLVDAADVNDTSLTGNAFIYVTVTPVNEHPPVFNPPSYFYKISELLGILVLTRGGTVIGSVNANDEDLPVVGMSYSFISGGGTSGMSNIFYLDPKQGTIMLLTRPDYEATQTYQLVIRAVDGDPIRPLSATTTVTVNITEANDEPPICGPNNTNLIVPMNLRPGSSIQSFILTCRDQDSPPTSFIYTISGASNVNSHFVFSPMAGTNVTRLILKEPFDYSSGLDRVWEYRLIVLISDANLMVGGPDPRDQPQTGTVVINIKVVDPDLTTIITTTTPAITYIRMRENTFDVDDWYVTFICTLAALLLLGILGYLLYRLGKYLSRLDCSCCERPLWMTTRPWLHIKSYFTIAYSIFLGPSQREIVTEITKINTVFDGEEVDPVTGRIYEYNTKSGARRWKDTTAVSEPQLSQPIPGETANPQSQSDTAQSPTRNGTGRDGTTQSQTKNEREQSTHDSRQTNLRPHSKQQFSQSTERVRSSDIPMATTEAIDLSEV</sequence>
<feature type="compositionally biased region" description="Polar residues" evidence="9">
    <location>
        <begin position="887"/>
        <end position="902"/>
    </location>
</feature>
<keyword evidence="3" id="KW-0677">Repeat</keyword>
<reference evidence="13" key="1">
    <citation type="submission" date="2021-01" db="EMBL/GenBank/DDBJ databases">
        <authorList>
            <person name="Zahm M."/>
            <person name="Roques C."/>
            <person name="Cabau C."/>
            <person name="Klopp C."/>
            <person name="Donnadieu C."/>
            <person name="Jouanno E."/>
            <person name="Lampietro C."/>
            <person name="Louis A."/>
            <person name="Herpin A."/>
            <person name="Echchiki A."/>
            <person name="Berthelot C."/>
            <person name="Parey E."/>
            <person name="Roest-Crollius H."/>
            <person name="Braasch I."/>
            <person name="Postlethwait J."/>
            <person name="Bobe J."/>
            <person name="Montfort J."/>
            <person name="Bouchez O."/>
            <person name="Begum T."/>
            <person name="Mejri S."/>
            <person name="Adams A."/>
            <person name="Chen W.-J."/>
            <person name="Guiguen Y."/>
        </authorList>
    </citation>
    <scope>NUCLEOTIDE SEQUENCE</scope>
    <source>
        <tissue evidence="13">Blood</tissue>
    </source>
</reference>
<dbReference type="InterPro" id="IPR015919">
    <property type="entry name" value="Cadherin-like_sf"/>
</dbReference>
<feature type="transmembrane region" description="Helical" evidence="10">
    <location>
        <begin position="723"/>
        <end position="745"/>
    </location>
</feature>
<evidence type="ECO:0000256" key="6">
    <source>
        <dbReference type="ARBA" id="ARBA00022989"/>
    </source>
</evidence>
<dbReference type="InterPro" id="IPR020894">
    <property type="entry name" value="Cadherin_CS"/>
</dbReference>
<dbReference type="SUPFAM" id="SSF49313">
    <property type="entry name" value="Cadherin-like"/>
    <property type="match status" value="5"/>
</dbReference>
<keyword evidence="11" id="KW-0732">Signal</keyword>
<evidence type="ECO:0000256" key="3">
    <source>
        <dbReference type="ARBA" id="ARBA00022737"/>
    </source>
</evidence>
<dbReference type="GO" id="GO:0007156">
    <property type="term" value="P:homophilic cell adhesion via plasma membrane adhesion molecules"/>
    <property type="evidence" value="ECO:0007669"/>
    <property type="project" value="InterPro"/>
</dbReference>
<dbReference type="GO" id="GO:0005509">
    <property type="term" value="F:calcium ion binding"/>
    <property type="evidence" value="ECO:0007669"/>
    <property type="project" value="UniProtKB-UniRule"/>
</dbReference>
<dbReference type="PRINTS" id="PR00205">
    <property type="entry name" value="CADHERIN"/>
</dbReference>
<name>A0A8T3CXN3_9TELE</name>
<protein>
    <recommendedName>
        <fullName evidence="12">Cadherin domain-containing protein</fullName>
    </recommendedName>
</protein>
<evidence type="ECO:0000313" key="14">
    <source>
        <dbReference type="Proteomes" id="UP000829720"/>
    </source>
</evidence>
<feature type="domain" description="Cadherin" evidence="12">
    <location>
        <begin position="243"/>
        <end position="351"/>
    </location>
</feature>
<evidence type="ECO:0000256" key="5">
    <source>
        <dbReference type="ARBA" id="ARBA00022889"/>
    </source>
</evidence>
<comment type="subcellular location">
    <subcellularLocation>
        <location evidence="1">Membrane</location>
    </subcellularLocation>
</comment>
<feature type="domain" description="Cadherin" evidence="12">
    <location>
        <begin position="579"/>
        <end position="708"/>
    </location>
</feature>
<dbReference type="Gene3D" id="2.60.40.60">
    <property type="entry name" value="Cadherins"/>
    <property type="match status" value="6"/>
</dbReference>
<evidence type="ECO:0000313" key="13">
    <source>
        <dbReference type="EMBL" id="KAI1888422.1"/>
    </source>
</evidence>
<dbReference type="Pfam" id="PF00028">
    <property type="entry name" value="Cadherin"/>
    <property type="match status" value="2"/>
</dbReference>
<dbReference type="PROSITE" id="PS50268">
    <property type="entry name" value="CADHERIN_2"/>
    <property type="match status" value="6"/>
</dbReference>
<feature type="region of interest" description="Disordered" evidence="9">
    <location>
        <begin position="827"/>
        <end position="923"/>
    </location>
</feature>
<dbReference type="EMBL" id="JAERUA010000017">
    <property type="protein sequence ID" value="KAI1888422.1"/>
    <property type="molecule type" value="Genomic_DNA"/>
</dbReference>
<evidence type="ECO:0000256" key="8">
    <source>
        <dbReference type="PROSITE-ProRule" id="PRU00043"/>
    </source>
</evidence>
<evidence type="ECO:0000256" key="7">
    <source>
        <dbReference type="ARBA" id="ARBA00023136"/>
    </source>
</evidence>
<dbReference type="GO" id="GO:0009653">
    <property type="term" value="P:anatomical structure morphogenesis"/>
    <property type="evidence" value="ECO:0007669"/>
    <property type="project" value="UniProtKB-ARBA"/>
</dbReference>
<keyword evidence="14" id="KW-1185">Reference proteome</keyword>
<organism evidence="13 14">
    <name type="scientific">Albula goreensis</name>
    <dbReference type="NCBI Taxonomy" id="1534307"/>
    <lineage>
        <taxon>Eukaryota</taxon>
        <taxon>Metazoa</taxon>
        <taxon>Chordata</taxon>
        <taxon>Craniata</taxon>
        <taxon>Vertebrata</taxon>
        <taxon>Euteleostomi</taxon>
        <taxon>Actinopterygii</taxon>
        <taxon>Neopterygii</taxon>
        <taxon>Teleostei</taxon>
        <taxon>Albuliformes</taxon>
        <taxon>Albulidae</taxon>
        <taxon>Albula</taxon>
    </lineage>
</organism>
<dbReference type="AlphaFoldDB" id="A0A8T3CXN3"/>
<dbReference type="Proteomes" id="UP000829720">
    <property type="component" value="Unassembled WGS sequence"/>
</dbReference>
<evidence type="ECO:0000259" key="12">
    <source>
        <dbReference type="PROSITE" id="PS50268"/>
    </source>
</evidence>
<feature type="compositionally biased region" description="Polar residues" evidence="9">
    <location>
        <begin position="831"/>
        <end position="840"/>
    </location>
</feature>
<feature type="compositionally biased region" description="Basic and acidic residues" evidence="9">
    <location>
        <begin position="875"/>
        <end position="886"/>
    </location>
</feature>
<feature type="domain" description="Cadherin" evidence="12">
    <location>
        <begin position="154"/>
        <end position="242"/>
    </location>
</feature>
<dbReference type="PANTHER" id="PTHR24025">
    <property type="entry name" value="DESMOGLEIN FAMILY MEMBER"/>
    <property type="match status" value="1"/>
</dbReference>
<feature type="domain" description="Cadherin" evidence="12">
    <location>
        <begin position="352"/>
        <end position="463"/>
    </location>
</feature>
<dbReference type="InterPro" id="IPR002126">
    <property type="entry name" value="Cadherin-like_dom"/>
</dbReference>
<evidence type="ECO:0000256" key="11">
    <source>
        <dbReference type="SAM" id="SignalP"/>
    </source>
</evidence>
<evidence type="ECO:0000256" key="4">
    <source>
        <dbReference type="ARBA" id="ARBA00022837"/>
    </source>
</evidence>
<accession>A0A8T3CXN3</accession>